<accession>A0ACC2PRX0</accession>
<proteinExistence type="predicted"/>
<comment type="caution">
    <text evidence="1">The sequence shown here is derived from an EMBL/GenBank/DDBJ whole genome shotgun (WGS) entry which is preliminary data.</text>
</comment>
<sequence>MHPLYPYSQLAMETLLSLTSKRAGEWFKEELRKLGGLEHIMKTVTDCYECICSLNPCLTYWDKSLTDQLSKICRCLRILENVTHMNQQNQKYLLEYGNNMLITTLSTFLRICCHGILKNSAVDMNDRTSEGVIIRECLFSIVKVLINLTHRFGEECKTVSDSDHR</sequence>
<evidence type="ECO:0000313" key="2">
    <source>
        <dbReference type="Proteomes" id="UP001239111"/>
    </source>
</evidence>
<keyword evidence="2" id="KW-1185">Reference proteome</keyword>
<reference evidence="1" key="1">
    <citation type="submission" date="2023-04" db="EMBL/GenBank/DDBJ databases">
        <title>A chromosome-level genome assembly of the parasitoid wasp Eretmocerus hayati.</title>
        <authorList>
            <person name="Zhong Y."/>
            <person name="Liu S."/>
            <person name="Liu Y."/>
        </authorList>
    </citation>
    <scope>NUCLEOTIDE SEQUENCE</scope>
    <source>
        <strain evidence="1">ZJU_SS_LIU_2023</strain>
    </source>
</reference>
<name>A0ACC2PRX0_9HYME</name>
<protein>
    <submittedName>
        <fullName evidence="1">Uncharacterized protein</fullName>
    </submittedName>
</protein>
<evidence type="ECO:0000313" key="1">
    <source>
        <dbReference type="EMBL" id="KAJ8685107.1"/>
    </source>
</evidence>
<organism evidence="1 2">
    <name type="scientific">Eretmocerus hayati</name>
    <dbReference type="NCBI Taxonomy" id="131215"/>
    <lineage>
        <taxon>Eukaryota</taxon>
        <taxon>Metazoa</taxon>
        <taxon>Ecdysozoa</taxon>
        <taxon>Arthropoda</taxon>
        <taxon>Hexapoda</taxon>
        <taxon>Insecta</taxon>
        <taxon>Pterygota</taxon>
        <taxon>Neoptera</taxon>
        <taxon>Endopterygota</taxon>
        <taxon>Hymenoptera</taxon>
        <taxon>Apocrita</taxon>
        <taxon>Proctotrupomorpha</taxon>
        <taxon>Chalcidoidea</taxon>
        <taxon>Aphelinidae</taxon>
        <taxon>Aphelininae</taxon>
        <taxon>Eretmocerus</taxon>
    </lineage>
</organism>
<dbReference type="EMBL" id="CM056741">
    <property type="protein sequence ID" value="KAJ8685107.1"/>
    <property type="molecule type" value="Genomic_DNA"/>
</dbReference>
<gene>
    <name evidence="1" type="ORF">QAD02_020900</name>
</gene>
<dbReference type="Proteomes" id="UP001239111">
    <property type="component" value="Chromosome 1"/>
</dbReference>